<dbReference type="OrthoDB" id="5149481at2"/>
<evidence type="ECO:0000313" key="3">
    <source>
        <dbReference type="Proteomes" id="UP000183315"/>
    </source>
</evidence>
<gene>
    <name evidence="2" type="ORF">SAMN05421637_1327</name>
</gene>
<name>A0A1H6X7K1_9MICO</name>
<sequence length="106" mass="11141">MPPADTEYLGYVGHPELPHGYYPYLGRRPDQRKDWLATASVAAGVVLLFPVAITLGHLSLRAVRNGESGAERRAKAGLVIGYGVAAAVQIAYLAVAAHAAMTRGAA</sequence>
<keyword evidence="1" id="KW-1133">Transmembrane helix</keyword>
<keyword evidence="3" id="KW-1185">Reference proteome</keyword>
<organism evidence="2 3">
    <name type="scientific">Demequina mangrovi</name>
    <dbReference type="NCBI Taxonomy" id="1043493"/>
    <lineage>
        <taxon>Bacteria</taxon>
        <taxon>Bacillati</taxon>
        <taxon>Actinomycetota</taxon>
        <taxon>Actinomycetes</taxon>
        <taxon>Micrococcales</taxon>
        <taxon>Demequinaceae</taxon>
        <taxon>Demequina</taxon>
    </lineage>
</organism>
<accession>A0A1H6X7K1</accession>
<dbReference type="STRING" id="1043493.SAMN05421637_1327"/>
<keyword evidence="1" id="KW-0812">Transmembrane</keyword>
<dbReference type="EMBL" id="FNZI01000002">
    <property type="protein sequence ID" value="SEJ25129.1"/>
    <property type="molecule type" value="Genomic_DNA"/>
</dbReference>
<feature type="transmembrane region" description="Helical" evidence="1">
    <location>
        <begin position="79"/>
        <end position="101"/>
    </location>
</feature>
<keyword evidence="1" id="KW-0472">Membrane</keyword>
<dbReference type="AlphaFoldDB" id="A0A1H6X7K1"/>
<evidence type="ECO:0008006" key="4">
    <source>
        <dbReference type="Google" id="ProtNLM"/>
    </source>
</evidence>
<protein>
    <recommendedName>
        <fullName evidence="4">DUF4190 domain-containing protein</fullName>
    </recommendedName>
</protein>
<proteinExistence type="predicted"/>
<dbReference type="RefSeq" id="WP_042214121.1">
    <property type="nucleotide sequence ID" value="NZ_BBLU01000005.1"/>
</dbReference>
<evidence type="ECO:0000313" key="2">
    <source>
        <dbReference type="EMBL" id="SEJ25129.1"/>
    </source>
</evidence>
<feature type="transmembrane region" description="Helical" evidence="1">
    <location>
        <begin position="35"/>
        <end position="58"/>
    </location>
</feature>
<reference evidence="2" key="1">
    <citation type="submission" date="2016-10" db="EMBL/GenBank/DDBJ databases">
        <authorList>
            <person name="de Groot N.N."/>
        </authorList>
    </citation>
    <scope>NUCLEOTIDE SEQUENCE [LARGE SCALE GENOMIC DNA]</scope>
    <source>
        <strain evidence="2">DSM 24868</strain>
    </source>
</reference>
<dbReference type="Proteomes" id="UP000183315">
    <property type="component" value="Unassembled WGS sequence"/>
</dbReference>
<evidence type="ECO:0000256" key="1">
    <source>
        <dbReference type="SAM" id="Phobius"/>
    </source>
</evidence>